<dbReference type="Pfam" id="PF02416">
    <property type="entry name" value="TatA_B_E"/>
    <property type="match status" value="1"/>
</dbReference>
<dbReference type="Gene3D" id="1.20.5.3310">
    <property type="match status" value="1"/>
</dbReference>
<dbReference type="PANTHER" id="PTHR33162:SF1">
    <property type="entry name" value="SEC-INDEPENDENT PROTEIN TRANSLOCASE PROTEIN TATA, CHLOROPLASTIC"/>
    <property type="match status" value="1"/>
</dbReference>
<dbReference type="GO" id="GO:0008320">
    <property type="term" value="F:protein transmembrane transporter activity"/>
    <property type="evidence" value="ECO:0007669"/>
    <property type="project" value="UniProtKB-UniRule"/>
</dbReference>
<evidence type="ECO:0000313" key="11">
    <source>
        <dbReference type="EMBL" id="SHG64118.1"/>
    </source>
</evidence>
<evidence type="ECO:0000256" key="5">
    <source>
        <dbReference type="ARBA" id="ARBA00022927"/>
    </source>
</evidence>
<accession>A0A1M5LGI6</accession>
<dbReference type="PANTHER" id="PTHR33162">
    <property type="entry name" value="SEC-INDEPENDENT PROTEIN TRANSLOCASE PROTEIN TATA, CHLOROPLASTIC"/>
    <property type="match status" value="1"/>
</dbReference>
<comment type="function">
    <text evidence="9">Part of the twin-arginine translocation (Tat) system that transports large folded proteins containing a characteristic twin-arginine motif in their signal peptide across membranes. Together with TatC, TatB is part of a receptor directly interacting with Tat signal peptides. TatB may form an oligomeric binding site that transiently accommodates folded Tat precursor proteins before their translocation.</text>
</comment>
<name>A0A1M5LGI6_9RHOB</name>
<evidence type="ECO:0000256" key="6">
    <source>
        <dbReference type="ARBA" id="ARBA00022989"/>
    </source>
</evidence>
<feature type="compositionally biased region" description="Basic and acidic residues" evidence="10">
    <location>
        <begin position="90"/>
        <end position="129"/>
    </location>
</feature>
<evidence type="ECO:0000256" key="4">
    <source>
        <dbReference type="ARBA" id="ARBA00022692"/>
    </source>
</evidence>
<dbReference type="InterPro" id="IPR018448">
    <property type="entry name" value="TatB"/>
</dbReference>
<reference evidence="11 12" key="1">
    <citation type="submission" date="2016-11" db="EMBL/GenBank/DDBJ databases">
        <authorList>
            <person name="Jaros S."/>
            <person name="Januszkiewicz K."/>
            <person name="Wedrychowicz H."/>
        </authorList>
    </citation>
    <scope>NUCLEOTIDE SEQUENCE [LARGE SCALE GENOMIC DNA]</scope>
    <source>
        <strain evidence="11 12">DSM 28715</strain>
    </source>
</reference>
<dbReference type="HAMAP" id="MF_00237">
    <property type="entry name" value="TatB"/>
    <property type="match status" value="1"/>
</dbReference>
<keyword evidence="6 9" id="KW-1133">Transmembrane helix</keyword>
<gene>
    <name evidence="9" type="primary">tatB</name>
    <name evidence="11" type="ORF">SAMN05444003_0275</name>
</gene>
<keyword evidence="2 9" id="KW-0813">Transport</keyword>
<dbReference type="EMBL" id="FQXB01000001">
    <property type="protein sequence ID" value="SHG64118.1"/>
    <property type="molecule type" value="Genomic_DNA"/>
</dbReference>
<protein>
    <recommendedName>
        <fullName evidence="9">Sec-independent protein translocase protein TatB</fullName>
    </recommendedName>
</protein>
<keyword evidence="4 9" id="KW-0812">Transmembrane</keyword>
<dbReference type="OrthoDB" id="7206969at2"/>
<evidence type="ECO:0000256" key="3">
    <source>
        <dbReference type="ARBA" id="ARBA00022475"/>
    </source>
</evidence>
<proteinExistence type="inferred from homology"/>
<keyword evidence="5 9" id="KW-0653">Protein transport</keyword>
<keyword evidence="3 9" id="KW-1003">Cell membrane</keyword>
<keyword evidence="7 9" id="KW-0811">Translocation</keyword>
<comment type="similarity">
    <text evidence="9">Belongs to the TatB family.</text>
</comment>
<evidence type="ECO:0000256" key="10">
    <source>
        <dbReference type="SAM" id="MobiDB-lite"/>
    </source>
</evidence>
<dbReference type="GO" id="GO:0043953">
    <property type="term" value="P:protein transport by the Tat complex"/>
    <property type="evidence" value="ECO:0007669"/>
    <property type="project" value="UniProtKB-UniRule"/>
</dbReference>
<dbReference type="PRINTS" id="PR01506">
    <property type="entry name" value="TATBPROTEIN"/>
</dbReference>
<sequence>MFGLSWGELMVVGVVALIVVGPKDLPGLFRSVGEFTGKARRMAREFSRAMEQAAEDSGVNDINKTIRAATNPTKFGTDAIKDSVTSTFKEGSETAKLSEQRQADKKKIDEAMAKAATERMEREAAEKAAAEATPKPAAKPKPKTATKAKPKVAAKPKAAPKAKAKPKPKPKAET</sequence>
<dbReference type="STRING" id="1508389.SAMN05444003_0275"/>
<dbReference type="AlphaFoldDB" id="A0A1M5LGI6"/>
<keyword evidence="12" id="KW-1185">Reference proteome</keyword>
<organism evidence="11 12">
    <name type="scientific">Cognatiyoonia sediminum</name>
    <dbReference type="NCBI Taxonomy" id="1508389"/>
    <lineage>
        <taxon>Bacteria</taxon>
        <taxon>Pseudomonadati</taxon>
        <taxon>Pseudomonadota</taxon>
        <taxon>Alphaproteobacteria</taxon>
        <taxon>Rhodobacterales</taxon>
        <taxon>Paracoccaceae</taxon>
        <taxon>Cognatiyoonia</taxon>
    </lineage>
</organism>
<comment type="subcellular location">
    <subcellularLocation>
        <location evidence="9">Cell membrane</location>
        <topology evidence="9">Single-pass membrane protein</topology>
    </subcellularLocation>
    <subcellularLocation>
        <location evidence="1">Membrane</location>
        <topology evidence="1">Single-pass membrane protein</topology>
    </subcellularLocation>
</comment>
<evidence type="ECO:0000256" key="1">
    <source>
        <dbReference type="ARBA" id="ARBA00004167"/>
    </source>
</evidence>
<evidence type="ECO:0000313" key="12">
    <source>
        <dbReference type="Proteomes" id="UP000184074"/>
    </source>
</evidence>
<dbReference type="GO" id="GO:0033281">
    <property type="term" value="C:TAT protein transport complex"/>
    <property type="evidence" value="ECO:0007669"/>
    <property type="project" value="UniProtKB-UniRule"/>
</dbReference>
<dbReference type="Proteomes" id="UP000184074">
    <property type="component" value="Unassembled WGS sequence"/>
</dbReference>
<comment type="subunit">
    <text evidence="9">The Tat system comprises two distinct complexes: a TatABC complex, containing multiple copies of TatA, TatB and TatC subunits, and a separate TatA complex, containing only TatA subunits. Substrates initially bind to the TatABC complex, which probably triggers association of the separate TatA complex to form the active translocon.</text>
</comment>
<feature type="compositionally biased region" description="Basic residues" evidence="10">
    <location>
        <begin position="138"/>
        <end position="174"/>
    </location>
</feature>
<dbReference type="InterPro" id="IPR003369">
    <property type="entry name" value="TatA/B/E"/>
</dbReference>
<dbReference type="NCBIfam" id="TIGR01410">
    <property type="entry name" value="tatB"/>
    <property type="match status" value="1"/>
</dbReference>
<evidence type="ECO:0000256" key="7">
    <source>
        <dbReference type="ARBA" id="ARBA00023010"/>
    </source>
</evidence>
<feature type="region of interest" description="Disordered" evidence="10">
    <location>
        <begin position="87"/>
        <end position="174"/>
    </location>
</feature>
<evidence type="ECO:0000256" key="9">
    <source>
        <dbReference type="HAMAP-Rule" id="MF_00237"/>
    </source>
</evidence>
<evidence type="ECO:0000256" key="8">
    <source>
        <dbReference type="ARBA" id="ARBA00023136"/>
    </source>
</evidence>
<keyword evidence="8 9" id="KW-0472">Membrane</keyword>
<evidence type="ECO:0000256" key="2">
    <source>
        <dbReference type="ARBA" id="ARBA00022448"/>
    </source>
</evidence>
<dbReference type="RefSeq" id="WP_072898708.1">
    <property type="nucleotide sequence ID" value="NZ_FQXB01000001.1"/>
</dbReference>